<keyword evidence="5 7" id="KW-1133">Transmembrane helix</keyword>
<keyword evidence="3 7" id="KW-0812">Transmembrane</keyword>
<sequence>MATANLNENSPLINVAGVIARDNEQRLSCRTPAGKGVLCVLLVVFFERLAYYSITINLVSFSDKLFKDIGVQGLTVNLLFQGTAFFLPLVAGIIADTLLGKKKILASFFPIYILGSLLFTISGVSGVVQEAKVILFVAGLSLCTVGAAGVRACLTPYGADQIETKDSQRSFFHWSYFVINVSSLIAVTGINYIELEEGYWSGYVVAPCSLLCALVFFHVGNRWCRETEQPSYLLFVAVKHLTGQAKRGNTHQLPERNRLAVDPNDAKAFANVLVCISTLLGFSVVYSAYQTVYTLQGEHMNATVIGGKEITSSSLSAFDNAVILLIIPIVDRVVWPCLMSRGIRVSYLHRIGFGILCGILSVLAALLVEHYRHTGLSIMAQVPQYVLMGLGEILAFIPCYEMAYIESPAFTKSTTMGLVWTTSGIGFYISAFVINLVEESQNIELVSDWFPMNDEDPKLSYPFLILEAVVVVFFILYLIVACTRKPKNGENRGNGRHEIV</sequence>
<dbReference type="AlphaFoldDB" id="A0A1S3JKY7"/>
<comment type="similarity">
    <text evidence="2">Belongs to the major facilitator superfamily. Proton-dependent oligopeptide transporter (POT/PTR) (TC 2.A.17) family.</text>
</comment>
<evidence type="ECO:0000256" key="4">
    <source>
        <dbReference type="ARBA" id="ARBA00022856"/>
    </source>
</evidence>
<dbReference type="InterPro" id="IPR036259">
    <property type="entry name" value="MFS_trans_sf"/>
</dbReference>
<evidence type="ECO:0000256" key="7">
    <source>
        <dbReference type="SAM" id="Phobius"/>
    </source>
</evidence>
<keyword evidence="4" id="KW-0813">Transport</keyword>
<feature type="transmembrane region" description="Helical" evidence="7">
    <location>
        <begin position="347"/>
        <end position="366"/>
    </location>
</feature>
<evidence type="ECO:0000256" key="2">
    <source>
        <dbReference type="ARBA" id="ARBA00005982"/>
    </source>
</evidence>
<dbReference type="InterPro" id="IPR000109">
    <property type="entry name" value="POT_fam"/>
</dbReference>
<feature type="transmembrane region" description="Helical" evidence="7">
    <location>
        <begin position="417"/>
        <end position="437"/>
    </location>
</feature>
<protein>
    <submittedName>
        <fullName evidence="9">Solute carrier family 15 member 4-like isoform X1</fullName>
    </submittedName>
</protein>
<feature type="transmembrane region" description="Helical" evidence="7">
    <location>
        <begin position="107"/>
        <end position="128"/>
    </location>
</feature>
<evidence type="ECO:0000313" key="9">
    <source>
        <dbReference type="RefSeq" id="XP_013411043.1"/>
    </source>
</evidence>
<reference evidence="9" key="1">
    <citation type="submission" date="2025-08" db="UniProtKB">
        <authorList>
            <consortium name="RefSeq"/>
        </authorList>
    </citation>
    <scope>IDENTIFICATION</scope>
    <source>
        <tissue evidence="9">Gonads</tissue>
    </source>
</reference>
<keyword evidence="6 7" id="KW-0472">Membrane</keyword>
<dbReference type="GeneID" id="106174168"/>
<dbReference type="GO" id="GO:0015833">
    <property type="term" value="P:peptide transport"/>
    <property type="evidence" value="ECO:0007669"/>
    <property type="project" value="UniProtKB-KW"/>
</dbReference>
<feature type="transmembrane region" description="Helical" evidence="7">
    <location>
        <begin position="386"/>
        <end position="405"/>
    </location>
</feature>
<keyword evidence="4" id="KW-0653">Protein transport</keyword>
<feature type="transmembrane region" description="Helical" evidence="7">
    <location>
        <begin position="36"/>
        <end position="54"/>
    </location>
</feature>
<keyword evidence="8" id="KW-1185">Reference proteome</keyword>
<evidence type="ECO:0000256" key="6">
    <source>
        <dbReference type="ARBA" id="ARBA00023136"/>
    </source>
</evidence>
<feature type="transmembrane region" description="Helical" evidence="7">
    <location>
        <begin position="74"/>
        <end position="95"/>
    </location>
</feature>
<proteinExistence type="inferred from homology"/>
<name>A0A1S3JKY7_LINAN</name>
<feature type="transmembrane region" description="Helical" evidence="7">
    <location>
        <begin position="317"/>
        <end position="335"/>
    </location>
</feature>
<evidence type="ECO:0000256" key="1">
    <source>
        <dbReference type="ARBA" id="ARBA00004141"/>
    </source>
</evidence>
<dbReference type="Proteomes" id="UP000085678">
    <property type="component" value="Unplaced"/>
</dbReference>
<evidence type="ECO:0000256" key="5">
    <source>
        <dbReference type="ARBA" id="ARBA00022989"/>
    </source>
</evidence>
<dbReference type="Gene3D" id="1.20.1250.20">
    <property type="entry name" value="MFS general substrate transporter like domains"/>
    <property type="match status" value="1"/>
</dbReference>
<evidence type="ECO:0000256" key="3">
    <source>
        <dbReference type="ARBA" id="ARBA00022692"/>
    </source>
</evidence>
<dbReference type="GO" id="GO:0016020">
    <property type="term" value="C:membrane"/>
    <property type="evidence" value="ECO:0007669"/>
    <property type="project" value="UniProtKB-SubCell"/>
</dbReference>
<feature type="transmembrane region" description="Helical" evidence="7">
    <location>
        <begin position="199"/>
        <end position="219"/>
    </location>
</feature>
<dbReference type="OrthoDB" id="673000at2759"/>
<dbReference type="KEGG" id="lak:106174168"/>
<dbReference type="PANTHER" id="PTHR11654">
    <property type="entry name" value="OLIGOPEPTIDE TRANSPORTER-RELATED"/>
    <property type="match status" value="1"/>
</dbReference>
<keyword evidence="4" id="KW-0571">Peptide transport</keyword>
<feature type="transmembrane region" description="Helical" evidence="7">
    <location>
        <begin position="174"/>
        <end position="193"/>
    </location>
</feature>
<feature type="transmembrane region" description="Helical" evidence="7">
    <location>
        <begin position="134"/>
        <end position="154"/>
    </location>
</feature>
<feature type="transmembrane region" description="Helical" evidence="7">
    <location>
        <begin position="459"/>
        <end position="482"/>
    </location>
</feature>
<accession>A0A1S3JKY7</accession>
<organism evidence="8 9">
    <name type="scientific">Lingula anatina</name>
    <name type="common">Brachiopod</name>
    <name type="synonym">Lingula unguis</name>
    <dbReference type="NCBI Taxonomy" id="7574"/>
    <lineage>
        <taxon>Eukaryota</taxon>
        <taxon>Metazoa</taxon>
        <taxon>Spiralia</taxon>
        <taxon>Lophotrochozoa</taxon>
        <taxon>Brachiopoda</taxon>
        <taxon>Linguliformea</taxon>
        <taxon>Lingulata</taxon>
        <taxon>Lingulida</taxon>
        <taxon>Linguloidea</taxon>
        <taxon>Lingulidae</taxon>
        <taxon>Lingula</taxon>
    </lineage>
</organism>
<dbReference type="SUPFAM" id="SSF103473">
    <property type="entry name" value="MFS general substrate transporter"/>
    <property type="match status" value="1"/>
</dbReference>
<feature type="transmembrane region" description="Helical" evidence="7">
    <location>
        <begin position="268"/>
        <end position="289"/>
    </location>
</feature>
<dbReference type="GO" id="GO:0022857">
    <property type="term" value="F:transmembrane transporter activity"/>
    <property type="evidence" value="ECO:0007669"/>
    <property type="project" value="InterPro"/>
</dbReference>
<evidence type="ECO:0000313" key="8">
    <source>
        <dbReference type="Proteomes" id="UP000085678"/>
    </source>
</evidence>
<dbReference type="Pfam" id="PF00854">
    <property type="entry name" value="PTR2"/>
    <property type="match status" value="1"/>
</dbReference>
<comment type="subcellular location">
    <subcellularLocation>
        <location evidence="1">Membrane</location>
        <topology evidence="1">Multi-pass membrane protein</topology>
    </subcellularLocation>
</comment>
<dbReference type="InParanoid" id="A0A1S3JKY7"/>
<dbReference type="RefSeq" id="XP_013411043.1">
    <property type="nucleotide sequence ID" value="XM_013555589.1"/>
</dbReference>
<gene>
    <name evidence="9" type="primary">LOC106174168</name>
</gene>